<evidence type="ECO:0000313" key="4">
    <source>
        <dbReference type="EMBL" id="ORC87440.1"/>
    </source>
</evidence>
<accession>A0A1X0NTK5</accession>
<keyword evidence="1 2" id="KW-0175">Coiled coil</keyword>
<evidence type="ECO:0000256" key="3">
    <source>
        <dbReference type="SAM" id="MobiDB-lite"/>
    </source>
</evidence>
<feature type="region of interest" description="Disordered" evidence="3">
    <location>
        <begin position="138"/>
        <end position="172"/>
    </location>
</feature>
<feature type="coiled-coil region" evidence="2">
    <location>
        <begin position="2"/>
        <end position="32"/>
    </location>
</feature>
<dbReference type="STRING" id="67003.A0A1X0NTK5"/>
<feature type="region of interest" description="Disordered" evidence="3">
    <location>
        <begin position="750"/>
        <end position="824"/>
    </location>
</feature>
<dbReference type="PANTHER" id="PTHR21501:SF1">
    <property type="entry name" value="PROTEIN FAM-161"/>
    <property type="match status" value="1"/>
</dbReference>
<dbReference type="GO" id="GO:0005856">
    <property type="term" value="C:cytoskeleton"/>
    <property type="evidence" value="ECO:0007669"/>
    <property type="project" value="UniProtKB-ARBA"/>
</dbReference>
<sequence>MEELLEREIRDLREQQAQLEEELMALDVATRRAPCSGGGLIDVNTLQPTAPTIAATREAATVDAAFTLHSVETRLEQLEEMRRRQRRAANRALRNYFTAVSDYPSYQATRERRLQEARGFSFETRELQRSQRIRTRRMLEEQQQREQEEQGPQQRLSGEEPRQFRASPVPPSTYMNKYALMVEEWRQRRAAVEELALARAERMQEAAAYRQMTAESLRQTREVMGVRRSDKPKRAQSASGAETAENRRKVVELREIPLEVKMKLWPALEEHQQVRNARIKQRAVERLREMKEEESHRMALLQSAQQQEPQFGITLAALQQQLGPLPPPVVPVGGPIVAPSTQQGGAPQLTVVGGVNTTAPTTAPTTMPMPTPVTTTAPLTVPTTMPTTATTTVSMPMPIPTPVTTTMTIPVSVPVMTTPVTTGAAIGAVTSQPYVPTPSVAINKDKEGTSAVTVKKQVEGTTQPHSKSPSPTVAAKYNKNLTFKPKIRDGVPNFNALWAEERLTLAERKRKKQPTSVQPFNLTTSVKDTVVRGRSAVLSNRFISSSSTHQRCRSAGNKTQPIRSVSQHSEKEEKNKKIVPKGTRAHAMRTQAVFSKYITSSEAKAPGEPEREEVRALKEAYRRQKIVNARLKEYVKNSRCNTDAVIKEKVRALRRRTREMEREAAERLEEMRTRVAQIPPIFVEPTHLHDIAKARAETEKEIMQMLKDSGLDGTTLTAILGSGTGNNDAVIPETIDKVEAAEVVNAAVETKKEESLLQQGVEESVKKEVEKKSTDDSSTSESETDSSSESDSESDTSSSVSSRSSKKKTGGQYDDDFESSSTSS</sequence>
<name>A0A1X0NTK5_9TRYP</name>
<proteinExistence type="predicted"/>
<evidence type="ECO:0000256" key="2">
    <source>
        <dbReference type="SAM" id="Coils"/>
    </source>
</evidence>
<dbReference type="Proteomes" id="UP000192257">
    <property type="component" value="Unassembled WGS sequence"/>
</dbReference>
<feature type="compositionally biased region" description="Acidic residues" evidence="3">
    <location>
        <begin position="782"/>
        <end position="794"/>
    </location>
</feature>
<feature type="region of interest" description="Disordered" evidence="3">
    <location>
        <begin position="361"/>
        <end position="397"/>
    </location>
</feature>
<comment type="caution">
    <text evidence="4">The sequence shown here is derived from an EMBL/GenBank/DDBJ whole genome shotgun (WGS) entry which is preliminary data.</text>
</comment>
<protein>
    <submittedName>
        <fullName evidence="4">Uncharacterized protein</fullName>
    </submittedName>
</protein>
<dbReference type="GeneID" id="39987066"/>
<dbReference type="InterPro" id="IPR051655">
    <property type="entry name" value="FAM161"/>
</dbReference>
<gene>
    <name evidence="4" type="ORF">TM35_000222390</name>
</gene>
<dbReference type="GO" id="GO:0005929">
    <property type="term" value="C:cilium"/>
    <property type="evidence" value="ECO:0007669"/>
    <property type="project" value="TreeGrafter"/>
</dbReference>
<dbReference type="RefSeq" id="XP_028881506.1">
    <property type="nucleotide sequence ID" value="XM_029027286.1"/>
</dbReference>
<dbReference type="EMBL" id="NBCO01000022">
    <property type="protein sequence ID" value="ORC87440.1"/>
    <property type="molecule type" value="Genomic_DNA"/>
</dbReference>
<feature type="compositionally biased region" description="Polar residues" evidence="3">
    <location>
        <begin position="556"/>
        <end position="567"/>
    </location>
</feature>
<evidence type="ECO:0000313" key="5">
    <source>
        <dbReference type="Proteomes" id="UP000192257"/>
    </source>
</evidence>
<evidence type="ECO:0000256" key="1">
    <source>
        <dbReference type="ARBA" id="ARBA00023054"/>
    </source>
</evidence>
<feature type="compositionally biased region" description="Basic and acidic residues" evidence="3">
    <location>
        <begin position="763"/>
        <end position="775"/>
    </location>
</feature>
<dbReference type="GO" id="GO:0044782">
    <property type="term" value="P:cilium organization"/>
    <property type="evidence" value="ECO:0007669"/>
    <property type="project" value="TreeGrafter"/>
</dbReference>
<keyword evidence="5" id="KW-1185">Reference proteome</keyword>
<feature type="compositionally biased region" description="Basic and acidic residues" evidence="3">
    <location>
        <begin position="138"/>
        <end position="148"/>
    </location>
</feature>
<reference evidence="4 5" key="1">
    <citation type="submission" date="2017-03" db="EMBL/GenBank/DDBJ databases">
        <title>An alternative strategy for trypanosome survival in the mammalian bloodstream revealed through genome and transcriptome analysis of the ubiquitous bovine parasite Trypanosoma (Megatrypanum) theileri.</title>
        <authorList>
            <person name="Kelly S."/>
            <person name="Ivens A."/>
            <person name="Mott A."/>
            <person name="O'Neill E."/>
            <person name="Emms D."/>
            <person name="Macleod O."/>
            <person name="Voorheis P."/>
            <person name="Matthews J."/>
            <person name="Matthews K."/>
            <person name="Carrington M."/>
        </authorList>
    </citation>
    <scope>NUCLEOTIDE SEQUENCE [LARGE SCALE GENOMIC DNA]</scope>
    <source>
        <strain evidence="4">Edinburgh</strain>
    </source>
</reference>
<organism evidence="4 5">
    <name type="scientific">Trypanosoma theileri</name>
    <dbReference type="NCBI Taxonomy" id="67003"/>
    <lineage>
        <taxon>Eukaryota</taxon>
        <taxon>Discoba</taxon>
        <taxon>Euglenozoa</taxon>
        <taxon>Kinetoplastea</taxon>
        <taxon>Metakinetoplastina</taxon>
        <taxon>Trypanosomatida</taxon>
        <taxon>Trypanosomatidae</taxon>
        <taxon>Trypanosoma</taxon>
    </lineage>
</organism>
<feature type="region of interest" description="Disordered" evidence="3">
    <location>
        <begin position="543"/>
        <end position="584"/>
    </location>
</feature>
<feature type="region of interest" description="Disordered" evidence="3">
    <location>
        <begin position="223"/>
        <end position="245"/>
    </location>
</feature>
<dbReference type="AlphaFoldDB" id="A0A1X0NTK5"/>
<feature type="coiled-coil region" evidence="2">
    <location>
        <begin position="68"/>
        <end position="95"/>
    </location>
</feature>
<dbReference type="VEuPathDB" id="TriTrypDB:TM35_000222390"/>
<feature type="compositionally biased region" description="Basic and acidic residues" evidence="3">
    <location>
        <begin position="223"/>
        <end position="233"/>
    </location>
</feature>
<dbReference type="PANTHER" id="PTHR21501">
    <property type="entry name" value="PROTEIN FAM-161"/>
    <property type="match status" value="1"/>
</dbReference>
<dbReference type="OrthoDB" id="2150121at2759"/>